<evidence type="ECO:0000256" key="1">
    <source>
        <dbReference type="SAM" id="MobiDB-lite"/>
    </source>
</evidence>
<feature type="compositionally biased region" description="Basic residues" evidence="1">
    <location>
        <begin position="10"/>
        <end position="24"/>
    </location>
</feature>
<proteinExistence type="predicted"/>
<comment type="caution">
    <text evidence="2">The sequence shown here is derived from an EMBL/GenBank/DDBJ whole genome shotgun (WGS) entry which is preliminary data.</text>
</comment>
<keyword evidence="3" id="KW-1185">Reference proteome</keyword>
<feature type="region of interest" description="Disordered" evidence="1">
    <location>
        <begin position="1"/>
        <end position="24"/>
    </location>
</feature>
<evidence type="ECO:0000313" key="3">
    <source>
        <dbReference type="Proteomes" id="UP000784294"/>
    </source>
</evidence>
<organism evidence="2 3">
    <name type="scientific">Protopolystoma xenopodis</name>
    <dbReference type="NCBI Taxonomy" id="117903"/>
    <lineage>
        <taxon>Eukaryota</taxon>
        <taxon>Metazoa</taxon>
        <taxon>Spiralia</taxon>
        <taxon>Lophotrochozoa</taxon>
        <taxon>Platyhelminthes</taxon>
        <taxon>Monogenea</taxon>
        <taxon>Polyopisthocotylea</taxon>
        <taxon>Polystomatidea</taxon>
        <taxon>Polystomatidae</taxon>
        <taxon>Protopolystoma</taxon>
    </lineage>
</organism>
<dbReference type="EMBL" id="CAAALY010265938">
    <property type="protein sequence ID" value="VEL40679.1"/>
    <property type="molecule type" value="Genomic_DNA"/>
</dbReference>
<protein>
    <submittedName>
        <fullName evidence="2">Uncharacterized protein</fullName>
    </submittedName>
</protein>
<dbReference type="AlphaFoldDB" id="A0A448XN16"/>
<sequence>MMDEMSAGFHPKRGRRSRGLRRHEYRMKAKRLRYNKIHPSSSGQIDQRISSSCTIIPTEKLLKAESRNDLAEAIDKKEDDSTDELNRMPLDDNARKLIPAYSGHMVLPRHAVPRLML</sequence>
<reference evidence="2" key="1">
    <citation type="submission" date="2018-11" db="EMBL/GenBank/DDBJ databases">
        <authorList>
            <consortium name="Pathogen Informatics"/>
        </authorList>
    </citation>
    <scope>NUCLEOTIDE SEQUENCE</scope>
</reference>
<name>A0A448XN16_9PLAT</name>
<gene>
    <name evidence="2" type="ORF">PXEA_LOCUS34119</name>
</gene>
<dbReference type="Proteomes" id="UP000784294">
    <property type="component" value="Unassembled WGS sequence"/>
</dbReference>
<evidence type="ECO:0000313" key="2">
    <source>
        <dbReference type="EMBL" id="VEL40679.1"/>
    </source>
</evidence>
<accession>A0A448XN16</accession>